<dbReference type="Proteomes" id="UP000613160">
    <property type="component" value="Unassembled WGS sequence"/>
</dbReference>
<organism evidence="2 3">
    <name type="scientific">Aureimonas glaciei</name>
    <dbReference type="NCBI Taxonomy" id="1776957"/>
    <lineage>
        <taxon>Bacteria</taxon>
        <taxon>Pseudomonadati</taxon>
        <taxon>Pseudomonadota</taxon>
        <taxon>Alphaproteobacteria</taxon>
        <taxon>Hyphomicrobiales</taxon>
        <taxon>Aurantimonadaceae</taxon>
        <taxon>Aureimonas</taxon>
    </lineage>
</organism>
<feature type="compositionally biased region" description="Basic and acidic residues" evidence="1">
    <location>
        <begin position="31"/>
        <end position="42"/>
    </location>
</feature>
<evidence type="ECO:0000313" key="3">
    <source>
        <dbReference type="Proteomes" id="UP000613160"/>
    </source>
</evidence>
<evidence type="ECO:0000256" key="1">
    <source>
        <dbReference type="SAM" id="MobiDB-lite"/>
    </source>
</evidence>
<dbReference type="AlphaFoldDB" id="A0A916XY59"/>
<gene>
    <name evidence="2" type="ORF">GCM10011335_24760</name>
</gene>
<comment type="caution">
    <text evidence="2">The sequence shown here is derived from an EMBL/GenBank/DDBJ whole genome shotgun (WGS) entry which is preliminary data.</text>
</comment>
<reference evidence="2" key="2">
    <citation type="submission" date="2020-09" db="EMBL/GenBank/DDBJ databases">
        <authorList>
            <person name="Sun Q."/>
            <person name="Zhou Y."/>
        </authorList>
    </citation>
    <scope>NUCLEOTIDE SEQUENCE</scope>
    <source>
        <strain evidence="2">CGMCC 1.15493</strain>
    </source>
</reference>
<name>A0A916XY59_9HYPH</name>
<protein>
    <submittedName>
        <fullName evidence="2">Uncharacterized protein</fullName>
    </submittedName>
</protein>
<sequence>MTAPPAGPGRPLNIQEAGALCSGFLRFRDKRGSRGSGRDRCRGKVLAGRGRAAQAEDMAD</sequence>
<dbReference type="EMBL" id="BMJJ01000005">
    <property type="protein sequence ID" value="GGD20880.1"/>
    <property type="molecule type" value="Genomic_DNA"/>
</dbReference>
<accession>A0A916XY59</accession>
<proteinExistence type="predicted"/>
<feature type="region of interest" description="Disordered" evidence="1">
    <location>
        <begin position="31"/>
        <end position="60"/>
    </location>
</feature>
<keyword evidence="3" id="KW-1185">Reference proteome</keyword>
<evidence type="ECO:0000313" key="2">
    <source>
        <dbReference type="EMBL" id="GGD20880.1"/>
    </source>
</evidence>
<reference evidence="2" key="1">
    <citation type="journal article" date="2014" name="Int. J. Syst. Evol. Microbiol.">
        <title>Complete genome sequence of Corynebacterium casei LMG S-19264T (=DSM 44701T), isolated from a smear-ripened cheese.</title>
        <authorList>
            <consortium name="US DOE Joint Genome Institute (JGI-PGF)"/>
            <person name="Walter F."/>
            <person name="Albersmeier A."/>
            <person name="Kalinowski J."/>
            <person name="Ruckert C."/>
        </authorList>
    </citation>
    <scope>NUCLEOTIDE SEQUENCE</scope>
    <source>
        <strain evidence="2">CGMCC 1.15493</strain>
    </source>
</reference>